<dbReference type="SUPFAM" id="SSF46785">
    <property type="entry name" value="Winged helix' DNA-binding domain"/>
    <property type="match status" value="1"/>
</dbReference>
<dbReference type="PANTHER" id="PTHR24567:SF68">
    <property type="entry name" value="DNA-BINDING TRANSCRIPTIONAL DUAL REGULATOR CRP"/>
    <property type="match status" value="1"/>
</dbReference>
<accession>A0A9X1P1H0</accession>
<name>A0A9X1P1H0_9HYPH</name>
<proteinExistence type="predicted"/>
<dbReference type="InterPro" id="IPR050397">
    <property type="entry name" value="Env_Response_Regulators"/>
</dbReference>
<dbReference type="GO" id="GO:0003677">
    <property type="term" value="F:DNA binding"/>
    <property type="evidence" value="ECO:0007669"/>
    <property type="project" value="UniProtKB-KW"/>
</dbReference>
<gene>
    <name evidence="5" type="ORF">LZD57_16825</name>
</gene>
<evidence type="ECO:0000256" key="2">
    <source>
        <dbReference type="ARBA" id="ARBA00023125"/>
    </source>
</evidence>
<keyword evidence="2" id="KW-0238">DNA-binding</keyword>
<dbReference type="SMART" id="SM00419">
    <property type="entry name" value="HTH_CRP"/>
    <property type="match status" value="1"/>
</dbReference>
<dbReference type="GO" id="GO:0005829">
    <property type="term" value="C:cytosol"/>
    <property type="evidence" value="ECO:0007669"/>
    <property type="project" value="TreeGrafter"/>
</dbReference>
<dbReference type="InterPro" id="IPR018490">
    <property type="entry name" value="cNMP-bd_dom_sf"/>
</dbReference>
<dbReference type="Gene3D" id="1.10.10.10">
    <property type="entry name" value="Winged helix-like DNA-binding domain superfamily/Winged helix DNA-binding domain"/>
    <property type="match status" value="1"/>
</dbReference>
<dbReference type="EMBL" id="JAJUWU010000017">
    <property type="protein sequence ID" value="MCE7029655.1"/>
    <property type="molecule type" value="Genomic_DNA"/>
</dbReference>
<evidence type="ECO:0000313" key="5">
    <source>
        <dbReference type="EMBL" id="MCE7029655.1"/>
    </source>
</evidence>
<dbReference type="InterPro" id="IPR014710">
    <property type="entry name" value="RmlC-like_jellyroll"/>
</dbReference>
<evidence type="ECO:0000256" key="1">
    <source>
        <dbReference type="ARBA" id="ARBA00023015"/>
    </source>
</evidence>
<dbReference type="CDD" id="cd00038">
    <property type="entry name" value="CAP_ED"/>
    <property type="match status" value="1"/>
</dbReference>
<sequence length="246" mass="27843">MSMRFVRKLSHFAALSNDDVQAINRLGELRLRLYEPRETIIAEGERPEVINLHLDGWAYRHTVLANGKRQITSVLIPGDLCDFNMFVLDKMDHSVTALTSVAIARITRPDFEAVIAERPRLTQALWRETLVNAAIQRERTTTLGQRDAVERISHTLCELFIRLDCVGLTNGNSCPMPLSQAEIGEITGLTTVSVNRVLQDFRRSNLITLKHRTLTIVDFDELKRRAMFNPNYLHLGEAGGFSSIDS</sequence>
<dbReference type="Pfam" id="PF00027">
    <property type="entry name" value="cNMP_binding"/>
    <property type="match status" value="1"/>
</dbReference>
<dbReference type="PANTHER" id="PTHR24567">
    <property type="entry name" value="CRP FAMILY TRANSCRIPTIONAL REGULATORY PROTEIN"/>
    <property type="match status" value="1"/>
</dbReference>
<reference evidence="5" key="1">
    <citation type="submission" date="2022-01" db="EMBL/GenBank/DDBJ databases">
        <title>Jiella avicenniae sp. nov., a novel endophytic bacterium isolated from bark of Avicennia marina.</title>
        <authorList>
            <person name="Tuo L."/>
        </authorList>
    </citation>
    <scope>NUCLEOTIDE SEQUENCE</scope>
    <source>
        <strain evidence="5">CBK1P-4</strain>
    </source>
</reference>
<dbReference type="AlphaFoldDB" id="A0A9X1P1H0"/>
<organism evidence="5 6">
    <name type="scientific">Jiella avicenniae</name>
    <dbReference type="NCBI Taxonomy" id="2907202"/>
    <lineage>
        <taxon>Bacteria</taxon>
        <taxon>Pseudomonadati</taxon>
        <taxon>Pseudomonadota</taxon>
        <taxon>Alphaproteobacteria</taxon>
        <taxon>Hyphomicrobiales</taxon>
        <taxon>Aurantimonadaceae</taxon>
        <taxon>Jiella</taxon>
    </lineage>
</organism>
<feature type="domain" description="HTH crp-type" evidence="4">
    <location>
        <begin position="146"/>
        <end position="220"/>
    </location>
</feature>
<dbReference type="GO" id="GO:0003700">
    <property type="term" value="F:DNA-binding transcription factor activity"/>
    <property type="evidence" value="ECO:0007669"/>
    <property type="project" value="TreeGrafter"/>
</dbReference>
<keyword evidence="3" id="KW-0804">Transcription</keyword>
<keyword evidence="1" id="KW-0805">Transcription regulation</keyword>
<dbReference type="Pfam" id="PF13545">
    <property type="entry name" value="HTH_Crp_2"/>
    <property type="match status" value="1"/>
</dbReference>
<comment type="caution">
    <text evidence="5">The sequence shown here is derived from an EMBL/GenBank/DDBJ whole genome shotgun (WGS) entry which is preliminary data.</text>
</comment>
<dbReference type="Gene3D" id="2.60.120.10">
    <property type="entry name" value="Jelly Rolls"/>
    <property type="match status" value="1"/>
</dbReference>
<dbReference type="RefSeq" id="WP_233720644.1">
    <property type="nucleotide sequence ID" value="NZ_JAJUWU010000017.1"/>
</dbReference>
<evidence type="ECO:0000256" key="3">
    <source>
        <dbReference type="ARBA" id="ARBA00023163"/>
    </source>
</evidence>
<dbReference type="SUPFAM" id="SSF51206">
    <property type="entry name" value="cAMP-binding domain-like"/>
    <property type="match status" value="1"/>
</dbReference>
<evidence type="ECO:0000259" key="4">
    <source>
        <dbReference type="PROSITE" id="PS51063"/>
    </source>
</evidence>
<evidence type="ECO:0000313" key="6">
    <source>
        <dbReference type="Proteomes" id="UP001139035"/>
    </source>
</evidence>
<dbReference type="Proteomes" id="UP001139035">
    <property type="component" value="Unassembled WGS sequence"/>
</dbReference>
<dbReference type="InterPro" id="IPR000595">
    <property type="entry name" value="cNMP-bd_dom"/>
</dbReference>
<dbReference type="InterPro" id="IPR036390">
    <property type="entry name" value="WH_DNA-bd_sf"/>
</dbReference>
<dbReference type="PROSITE" id="PS51063">
    <property type="entry name" value="HTH_CRP_2"/>
    <property type="match status" value="1"/>
</dbReference>
<keyword evidence="6" id="KW-1185">Reference proteome</keyword>
<dbReference type="InterPro" id="IPR012318">
    <property type="entry name" value="HTH_CRP"/>
</dbReference>
<protein>
    <submittedName>
        <fullName evidence="5">Crp/Fnr family transcriptional regulator</fullName>
    </submittedName>
</protein>
<dbReference type="InterPro" id="IPR036388">
    <property type="entry name" value="WH-like_DNA-bd_sf"/>
</dbReference>